<name>A0A392VCP2_9FABA</name>
<dbReference type="Proteomes" id="UP000265520">
    <property type="component" value="Unassembled WGS sequence"/>
</dbReference>
<evidence type="ECO:0000313" key="2">
    <source>
        <dbReference type="Proteomes" id="UP000265520"/>
    </source>
</evidence>
<proteinExistence type="predicted"/>
<feature type="non-terminal residue" evidence="1">
    <location>
        <position position="1"/>
    </location>
</feature>
<accession>A0A392VCP2</accession>
<evidence type="ECO:0000313" key="1">
    <source>
        <dbReference type="EMBL" id="MCI86108.1"/>
    </source>
</evidence>
<organism evidence="1 2">
    <name type="scientific">Trifolium medium</name>
    <dbReference type="NCBI Taxonomy" id="97028"/>
    <lineage>
        <taxon>Eukaryota</taxon>
        <taxon>Viridiplantae</taxon>
        <taxon>Streptophyta</taxon>
        <taxon>Embryophyta</taxon>
        <taxon>Tracheophyta</taxon>
        <taxon>Spermatophyta</taxon>
        <taxon>Magnoliopsida</taxon>
        <taxon>eudicotyledons</taxon>
        <taxon>Gunneridae</taxon>
        <taxon>Pentapetalae</taxon>
        <taxon>rosids</taxon>
        <taxon>fabids</taxon>
        <taxon>Fabales</taxon>
        <taxon>Fabaceae</taxon>
        <taxon>Papilionoideae</taxon>
        <taxon>50 kb inversion clade</taxon>
        <taxon>NPAAA clade</taxon>
        <taxon>Hologalegina</taxon>
        <taxon>IRL clade</taxon>
        <taxon>Trifolieae</taxon>
        <taxon>Trifolium</taxon>
    </lineage>
</organism>
<reference evidence="1 2" key="1">
    <citation type="journal article" date="2018" name="Front. Plant Sci.">
        <title>Red Clover (Trifolium pratense) and Zigzag Clover (T. medium) - A Picture of Genomic Similarities and Differences.</title>
        <authorList>
            <person name="Dluhosova J."/>
            <person name="Istvanek J."/>
            <person name="Nedelnik J."/>
            <person name="Repkova J."/>
        </authorList>
    </citation>
    <scope>NUCLEOTIDE SEQUENCE [LARGE SCALE GENOMIC DNA]</scope>
    <source>
        <strain evidence="2">cv. 10/8</strain>
        <tissue evidence="1">Leaf</tissue>
    </source>
</reference>
<dbReference type="AlphaFoldDB" id="A0A392VCP2"/>
<sequence length="38" mass="4127">HRVLFHNSVMPLRCSASTPPPPSDDDAIVLNVRVGNDV</sequence>
<dbReference type="EMBL" id="LXQA011131915">
    <property type="protein sequence ID" value="MCI86108.1"/>
    <property type="molecule type" value="Genomic_DNA"/>
</dbReference>
<protein>
    <submittedName>
        <fullName evidence="1">Uncharacterized protein</fullName>
    </submittedName>
</protein>
<keyword evidence="2" id="KW-1185">Reference proteome</keyword>
<comment type="caution">
    <text evidence="1">The sequence shown here is derived from an EMBL/GenBank/DDBJ whole genome shotgun (WGS) entry which is preliminary data.</text>
</comment>